<evidence type="ECO:0000256" key="9">
    <source>
        <dbReference type="ARBA" id="ARBA00022968"/>
    </source>
</evidence>
<dbReference type="Pfam" id="PF02434">
    <property type="entry name" value="Fringe"/>
    <property type="match status" value="1"/>
</dbReference>
<evidence type="ECO:0000256" key="8">
    <source>
        <dbReference type="ARBA" id="ARBA00022741"/>
    </source>
</evidence>
<comment type="similarity">
    <text evidence="3">Belongs to the glycosyltransferase 31 family. Beta3-Gal-T subfamily.</text>
</comment>
<protein>
    <recommendedName>
        <fullName evidence="4">N-acetylgalactosaminide beta-1,3-galactosyltransferase</fullName>
        <ecNumber evidence="4">2.4.1.122</ecNumber>
    </recommendedName>
</protein>
<keyword evidence="9" id="KW-0735">Signal-anchor</keyword>
<evidence type="ECO:0000256" key="5">
    <source>
        <dbReference type="ARBA" id="ARBA00022676"/>
    </source>
</evidence>
<dbReference type="AlphaFoldDB" id="A0A8S3G5L9"/>
<dbReference type="Gene3D" id="3.90.550.50">
    <property type="match status" value="1"/>
</dbReference>
<name>A0A8S3G5L9_9BILA</name>
<dbReference type="GO" id="GO:0016020">
    <property type="term" value="C:membrane"/>
    <property type="evidence" value="ECO:0007669"/>
    <property type="project" value="UniProtKB-SubCell"/>
</dbReference>
<keyword evidence="8" id="KW-0547">Nucleotide-binding</keyword>
<keyword evidence="10 12" id="KW-1133">Transmembrane helix</keyword>
<comment type="pathway">
    <text evidence="2">Protein modification; protein glycosylation.</text>
</comment>
<evidence type="ECO:0000256" key="3">
    <source>
        <dbReference type="ARBA" id="ARBA00006462"/>
    </source>
</evidence>
<gene>
    <name evidence="14" type="ORF">BYL167_LOCUS72905</name>
</gene>
<dbReference type="EC" id="2.4.1.122" evidence="4"/>
<keyword evidence="7 12" id="KW-0812">Transmembrane</keyword>
<feature type="domain" description="Fringe-like glycosyltransferase" evidence="13">
    <location>
        <begin position="50"/>
        <end position="173"/>
    </location>
</feature>
<evidence type="ECO:0000256" key="12">
    <source>
        <dbReference type="SAM" id="Phobius"/>
    </source>
</evidence>
<proteinExistence type="inferred from homology"/>
<reference evidence="14" key="1">
    <citation type="submission" date="2021-02" db="EMBL/GenBank/DDBJ databases">
        <authorList>
            <person name="Nowell W R."/>
        </authorList>
    </citation>
    <scope>NUCLEOTIDE SEQUENCE</scope>
</reference>
<dbReference type="PANTHER" id="PTHR23033:SF14">
    <property type="entry name" value="GLYCOPROTEIN-N-ACETYLGALACTOSAMINE 3-BETA-GALACTOSYLTRANSFERASE 1-RELATED"/>
    <property type="match status" value="1"/>
</dbReference>
<feature type="non-terminal residue" evidence="14">
    <location>
        <position position="177"/>
    </location>
</feature>
<keyword evidence="11 12" id="KW-0472">Membrane</keyword>
<dbReference type="PANTHER" id="PTHR23033">
    <property type="entry name" value="BETA1,3-GALACTOSYLTRANSFERASE"/>
    <property type="match status" value="1"/>
</dbReference>
<dbReference type="EMBL" id="CAJOBH010259781">
    <property type="protein sequence ID" value="CAF5153847.1"/>
    <property type="molecule type" value="Genomic_DNA"/>
</dbReference>
<evidence type="ECO:0000259" key="13">
    <source>
        <dbReference type="Pfam" id="PF02434"/>
    </source>
</evidence>
<feature type="transmembrane region" description="Helical" evidence="12">
    <location>
        <begin position="7"/>
        <end position="27"/>
    </location>
</feature>
<evidence type="ECO:0000256" key="1">
    <source>
        <dbReference type="ARBA" id="ARBA00004606"/>
    </source>
</evidence>
<evidence type="ECO:0000313" key="14">
    <source>
        <dbReference type="EMBL" id="CAF5153847.1"/>
    </source>
</evidence>
<dbReference type="InterPro" id="IPR003378">
    <property type="entry name" value="Fringe-like_glycosylTrfase"/>
</dbReference>
<evidence type="ECO:0000256" key="11">
    <source>
        <dbReference type="ARBA" id="ARBA00023136"/>
    </source>
</evidence>
<dbReference type="InterPro" id="IPR026050">
    <property type="entry name" value="C1GALT1/C1GALT1_chp1"/>
</dbReference>
<comment type="caution">
    <text evidence="14">The sequence shown here is derived from an EMBL/GenBank/DDBJ whole genome shotgun (WGS) entry which is preliminary data.</text>
</comment>
<keyword evidence="6" id="KW-0808">Transferase</keyword>
<evidence type="ECO:0000256" key="2">
    <source>
        <dbReference type="ARBA" id="ARBA00004922"/>
    </source>
</evidence>
<dbReference type="GO" id="GO:0000166">
    <property type="term" value="F:nucleotide binding"/>
    <property type="evidence" value="ECO:0007669"/>
    <property type="project" value="UniProtKB-KW"/>
</dbReference>
<evidence type="ECO:0000256" key="4">
    <source>
        <dbReference type="ARBA" id="ARBA00012557"/>
    </source>
</evidence>
<comment type="subcellular location">
    <subcellularLocation>
        <location evidence="1">Membrane</location>
        <topology evidence="1">Single-pass type II membrane protein</topology>
    </subcellularLocation>
</comment>
<dbReference type="Proteomes" id="UP000681967">
    <property type="component" value="Unassembled WGS sequence"/>
</dbReference>
<dbReference type="GO" id="GO:0016263">
    <property type="term" value="F:glycoprotein-N-acetylgalactosamine 3-beta-galactosyltransferase activity"/>
    <property type="evidence" value="ECO:0007669"/>
    <property type="project" value="UniProtKB-EC"/>
</dbReference>
<evidence type="ECO:0000313" key="15">
    <source>
        <dbReference type="Proteomes" id="UP000681967"/>
    </source>
</evidence>
<sequence>MLNNKRFLSIGIVLAFITVIVIFQFIFSTKHYDSISQIIQYRVNQNHHNTTSPRIFCLILTSPNSFLSRTKAINETWAPRCDQYFFITEYPRETMTPEQIQFAEQIPIAPIKNITAGYDHLTQKSTLAFLFAYENYFNDFDWFIKADDDTFLIIEHLKAFLREQNTSEPITFGYNFK</sequence>
<evidence type="ECO:0000256" key="10">
    <source>
        <dbReference type="ARBA" id="ARBA00022989"/>
    </source>
</evidence>
<evidence type="ECO:0000256" key="6">
    <source>
        <dbReference type="ARBA" id="ARBA00022679"/>
    </source>
</evidence>
<organism evidence="14 15">
    <name type="scientific">Rotaria magnacalcarata</name>
    <dbReference type="NCBI Taxonomy" id="392030"/>
    <lineage>
        <taxon>Eukaryota</taxon>
        <taxon>Metazoa</taxon>
        <taxon>Spiralia</taxon>
        <taxon>Gnathifera</taxon>
        <taxon>Rotifera</taxon>
        <taxon>Eurotatoria</taxon>
        <taxon>Bdelloidea</taxon>
        <taxon>Philodinida</taxon>
        <taxon>Philodinidae</taxon>
        <taxon>Rotaria</taxon>
    </lineage>
</organism>
<accession>A0A8S3G5L9</accession>
<keyword evidence="5" id="KW-0328">Glycosyltransferase</keyword>
<evidence type="ECO:0000256" key="7">
    <source>
        <dbReference type="ARBA" id="ARBA00022692"/>
    </source>
</evidence>